<evidence type="ECO:0000256" key="12">
    <source>
        <dbReference type="ARBA" id="ARBA00022989"/>
    </source>
</evidence>
<evidence type="ECO:0000256" key="7">
    <source>
        <dbReference type="ARBA" id="ARBA00022741"/>
    </source>
</evidence>
<dbReference type="Gene3D" id="3.40.1110.10">
    <property type="entry name" value="Calcium-transporting ATPase, cytoplasmic domain N"/>
    <property type="match status" value="1"/>
</dbReference>
<dbReference type="InterPro" id="IPR036412">
    <property type="entry name" value="HAD-like_sf"/>
</dbReference>
<dbReference type="InterPro" id="IPR023214">
    <property type="entry name" value="HAD_sf"/>
</dbReference>
<gene>
    <name evidence="19" type="ORF">BSAL_89030</name>
</gene>
<dbReference type="SUPFAM" id="SSF81653">
    <property type="entry name" value="Calcium ATPase, transduction domain A"/>
    <property type="match status" value="1"/>
</dbReference>
<feature type="transmembrane region" description="Helical" evidence="17">
    <location>
        <begin position="948"/>
        <end position="966"/>
    </location>
</feature>
<dbReference type="GO" id="GO:0140581">
    <property type="term" value="F:P-type monovalent copper transporter activity"/>
    <property type="evidence" value="ECO:0007669"/>
    <property type="project" value="UniProtKB-EC"/>
</dbReference>
<dbReference type="VEuPathDB" id="TriTrypDB:BSAL_89030"/>
<evidence type="ECO:0000256" key="1">
    <source>
        <dbReference type="ARBA" id="ARBA00004127"/>
    </source>
</evidence>
<dbReference type="InterPro" id="IPR004014">
    <property type="entry name" value="ATPase_P-typ_cation-transptr_N"/>
</dbReference>
<dbReference type="PRINTS" id="PR00120">
    <property type="entry name" value="HATPASE"/>
</dbReference>
<evidence type="ECO:0000259" key="18">
    <source>
        <dbReference type="SMART" id="SM00831"/>
    </source>
</evidence>
<comment type="subcellular location">
    <subcellularLocation>
        <location evidence="1">Endomembrane system</location>
        <topology evidence="1">Multi-pass membrane protein</topology>
    </subcellularLocation>
</comment>
<proteinExistence type="predicted"/>
<dbReference type="Proteomes" id="UP000051952">
    <property type="component" value="Unassembled WGS sequence"/>
</dbReference>
<feature type="domain" description="Cation-transporting P-type ATPase N-terminal" evidence="18">
    <location>
        <begin position="29"/>
        <end position="106"/>
    </location>
</feature>
<evidence type="ECO:0000313" key="20">
    <source>
        <dbReference type="Proteomes" id="UP000051952"/>
    </source>
</evidence>
<feature type="transmembrane region" description="Helical" evidence="17">
    <location>
        <begin position="300"/>
        <end position="326"/>
    </location>
</feature>
<dbReference type="OMA" id="FGIDDYI"/>
<dbReference type="SFLD" id="SFLDS00003">
    <property type="entry name" value="Haloacid_Dehalogenase"/>
    <property type="match status" value="1"/>
</dbReference>
<feature type="compositionally biased region" description="Polar residues" evidence="16">
    <location>
        <begin position="989"/>
        <end position="1008"/>
    </location>
</feature>
<dbReference type="InterPro" id="IPR044492">
    <property type="entry name" value="P_typ_ATPase_HD_dom"/>
</dbReference>
<dbReference type="Gene3D" id="2.70.150.10">
    <property type="entry name" value="Calcium-transporting ATPase, cytoplasmic transduction domain A"/>
    <property type="match status" value="1"/>
</dbReference>
<sequence length="1071" mass="116247">MSPTRLPNEPIEAAPRTSATTVGFDQLHPWYTVPVEEIAKALKIRHDDIRFGIPAANVAARATEFGDNAIPIQGGRHPLALLFHHFFNSITIIFAFIAGISIWLEDYGELGVVLFVIVFNGLLGFYQELSAEKSLSSLKKMTSGTATVVRDGKTMVIRVDDVVVGDTVVLGQGDFVPADLRIVESTGLEIDESLLTGEPLPVRKHHDVIEDPTLSCALGDRKNMAFRSTVVTNGRALTLCVCGGTQTEVGRISKALSANTEESTPLQRKMNKLLWSLFASCTIIVLIVFAANDFSGDGSVILYATAVAIAMLPEALTAVITVAMTVSVRRMAEAKCIVRKLASLEVLGGVTDICSDKTGTLTQNKMTVLKFSGSSGRVFRVSGQPLSVHASMIAEHGGAEKTFRELLNEDASVVSMVRCASLCSSTTLVQNAEGDLEGSGNPTEVAIQALTMKFRRGREAMLRDNWQVAVDYPFDSTIKRMSCVAVKVSEEGRQESGYVFCKGAPERMLSLCETKLDAEGSATPLTDVDRLRFSHLVENLARRGLRTIFFAERPLTQDEARDPASVEREAAEKGLRFIGVVGIYDPPRPESAMAVQMCKAAGIRVRMLTGDHLETAKAIACEIGILTEQERSGEDGASTMCIEGPAFDKMTDEEIAALPELPFVVGRCSPETKVRMVDAIHARKGVVAMTGDGFNDSASIKKSDVGCAMGSGTDVTKGVADLVVSDDNFASIVNAVAEGRRIFTSISKFVIHLLSSNAAEVIVLVLGLPLKHEGRSIFVLSPIQILWLNMFTGSPPATGLSMDKPDADILNRPPNTKGMFTKELLADTLCYGVFLGVPSLCAFIVTLYGFKDGVNSDARDCNKPDGVNCDRIWEARATSFAVLYIGLLLHAYNVRHPRQSVLSMKWFDNHWLCGSVAFGMVTLVPMLYVEPIATNVFIHRMLTWEWGVIAVALLIFMIFCELYKLVKNYFFPWELSTIVIPTEHDPSEASGTPMSSHPVSPTSALTSRSTRSVRTAGWGSSVAPVTPLQVMFPESTTRSVADEDLAISFALRSQRMGDLPTVRRSVPGSTK</sequence>
<dbReference type="FunFam" id="2.70.150.10:FF:000160">
    <property type="entry name" value="Sarcoplasmic/endoplasmic reticulum calcium ATPase 1"/>
    <property type="match status" value="1"/>
</dbReference>
<evidence type="ECO:0000256" key="6">
    <source>
        <dbReference type="ARBA" id="ARBA00022723"/>
    </source>
</evidence>
<dbReference type="SFLD" id="SFLDF00027">
    <property type="entry name" value="p-type_atpase"/>
    <property type="match status" value="1"/>
</dbReference>
<keyword evidence="7" id="KW-0547">Nucleotide-binding</keyword>
<dbReference type="InterPro" id="IPR023299">
    <property type="entry name" value="ATPase_P-typ_cyto_dom_N"/>
</dbReference>
<dbReference type="GO" id="GO:0016887">
    <property type="term" value="F:ATP hydrolysis activity"/>
    <property type="evidence" value="ECO:0007669"/>
    <property type="project" value="InterPro"/>
</dbReference>
<dbReference type="InterPro" id="IPR059000">
    <property type="entry name" value="ATPase_P-type_domA"/>
</dbReference>
<organism evidence="19 20">
    <name type="scientific">Bodo saltans</name>
    <name type="common">Flagellated protozoan</name>
    <dbReference type="NCBI Taxonomy" id="75058"/>
    <lineage>
        <taxon>Eukaryota</taxon>
        <taxon>Discoba</taxon>
        <taxon>Euglenozoa</taxon>
        <taxon>Kinetoplastea</taxon>
        <taxon>Metakinetoplastina</taxon>
        <taxon>Eubodonida</taxon>
        <taxon>Bodonidae</taxon>
        <taxon>Bodo</taxon>
    </lineage>
</organism>
<dbReference type="GO" id="GO:0005524">
    <property type="term" value="F:ATP binding"/>
    <property type="evidence" value="ECO:0007669"/>
    <property type="project" value="UniProtKB-KW"/>
</dbReference>
<dbReference type="Gene3D" id="3.40.50.1000">
    <property type="entry name" value="HAD superfamily/HAD-like"/>
    <property type="match status" value="1"/>
</dbReference>
<keyword evidence="11" id="KW-1278">Translocase</keyword>
<dbReference type="SMART" id="SM00831">
    <property type="entry name" value="Cation_ATPase_N"/>
    <property type="match status" value="1"/>
</dbReference>
<feature type="transmembrane region" description="Helical" evidence="17">
    <location>
        <begin position="877"/>
        <end position="894"/>
    </location>
</feature>
<dbReference type="InterPro" id="IPR023298">
    <property type="entry name" value="ATPase_P-typ_TM_dom_sf"/>
</dbReference>
<evidence type="ECO:0000256" key="5">
    <source>
        <dbReference type="ARBA" id="ARBA00022692"/>
    </source>
</evidence>
<keyword evidence="12 17" id="KW-1133">Transmembrane helix</keyword>
<dbReference type="EC" id="7.2.2.8" evidence="2"/>
<dbReference type="Pfam" id="PF00122">
    <property type="entry name" value="E1-E2_ATPase"/>
    <property type="match status" value="1"/>
</dbReference>
<keyword evidence="9" id="KW-0067">ATP-binding</keyword>
<dbReference type="Gene3D" id="1.20.1110.10">
    <property type="entry name" value="Calcium-transporting ATPase, transmembrane domain"/>
    <property type="match status" value="1"/>
</dbReference>
<dbReference type="PROSITE" id="PS00154">
    <property type="entry name" value="ATPASE_E1_E2"/>
    <property type="match status" value="1"/>
</dbReference>
<evidence type="ECO:0000256" key="3">
    <source>
        <dbReference type="ARBA" id="ARBA00022448"/>
    </source>
</evidence>
<name>A0A0S4J5A1_BODSA</name>
<dbReference type="SUPFAM" id="SSF81665">
    <property type="entry name" value="Calcium ATPase, transmembrane domain M"/>
    <property type="match status" value="1"/>
</dbReference>
<evidence type="ECO:0000256" key="17">
    <source>
        <dbReference type="SAM" id="Phobius"/>
    </source>
</evidence>
<evidence type="ECO:0000256" key="15">
    <source>
        <dbReference type="ARBA" id="ARBA00023136"/>
    </source>
</evidence>
<keyword evidence="8" id="KW-0187">Copper transport</keyword>
<dbReference type="InterPro" id="IPR008250">
    <property type="entry name" value="ATPase_P-typ_transduc_dom_A_sf"/>
</dbReference>
<reference evidence="20" key="1">
    <citation type="submission" date="2015-09" db="EMBL/GenBank/DDBJ databases">
        <authorList>
            <consortium name="Pathogen Informatics"/>
        </authorList>
    </citation>
    <scope>NUCLEOTIDE SEQUENCE [LARGE SCALE GENOMIC DNA]</scope>
    <source>
        <strain evidence="20">Lake Konstanz</strain>
    </source>
</reference>
<evidence type="ECO:0000256" key="2">
    <source>
        <dbReference type="ARBA" id="ARBA00012517"/>
    </source>
</evidence>
<feature type="transmembrane region" description="Helical" evidence="17">
    <location>
        <begin position="86"/>
        <end position="104"/>
    </location>
</feature>
<evidence type="ECO:0000256" key="10">
    <source>
        <dbReference type="ARBA" id="ARBA00022842"/>
    </source>
</evidence>
<evidence type="ECO:0000256" key="11">
    <source>
        <dbReference type="ARBA" id="ARBA00022967"/>
    </source>
</evidence>
<dbReference type="GO" id="GO:0012505">
    <property type="term" value="C:endomembrane system"/>
    <property type="evidence" value="ECO:0007669"/>
    <property type="project" value="UniProtKB-SubCell"/>
</dbReference>
<feature type="region of interest" description="Disordered" evidence="16">
    <location>
        <begin position="986"/>
        <end position="1008"/>
    </location>
</feature>
<evidence type="ECO:0000256" key="14">
    <source>
        <dbReference type="ARBA" id="ARBA00023065"/>
    </source>
</evidence>
<evidence type="ECO:0000256" key="16">
    <source>
        <dbReference type="SAM" id="MobiDB-lite"/>
    </source>
</evidence>
<dbReference type="InterPro" id="IPR006068">
    <property type="entry name" value="ATPase_P-typ_cation-transptr_C"/>
</dbReference>
<dbReference type="SUPFAM" id="SSF56784">
    <property type="entry name" value="HAD-like"/>
    <property type="match status" value="1"/>
</dbReference>
<dbReference type="GO" id="GO:0046872">
    <property type="term" value="F:metal ion binding"/>
    <property type="evidence" value="ECO:0007669"/>
    <property type="project" value="UniProtKB-KW"/>
</dbReference>
<dbReference type="FunFam" id="3.40.50.1000:FF:000144">
    <property type="entry name" value="copper-transporting ATPase 1 isoform X2"/>
    <property type="match status" value="1"/>
</dbReference>
<keyword evidence="3" id="KW-0813">Transport</keyword>
<dbReference type="PRINTS" id="PR00119">
    <property type="entry name" value="CATATPASE"/>
</dbReference>
<feature type="transmembrane region" description="Helical" evidence="17">
    <location>
        <begin position="110"/>
        <end position="129"/>
    </location>
</feature>
<feature type="transmembrane region" description="Helical" evidence="17">
    <location>
        <begin position="273"/>
        <end position="294"/>
    </location>
</feature>
<evidence type="ECO:0000256" key="13">
    <source>
        <dbReference type="ARBA" id="ARBA00023008"/>
    </source>
</evidence>
<keyword evidence="20" id="KW-1185">Reference proteome</keyword>
<dbReference type="InterPro" id="IPR001757">
    <property type="entry name" value="P_typ_ATPase"/>
</dbReference>
<keyword evidence="14" id="KW-0406">Ion transport</keyword>
<keyword evidence="5 17" id="KW-0812">Transmembrane</keyword>
<evidence type="ECO:0000256" key="9">
    <source>
        <dbReference type="ARBA" id="ARBA00022840"/>
    </source>
</evidence>
<keyword evidence="10" id="KW-0460">Magnesium</keyword>
<dbReference type="GO" id="GO:0016020">
    <property type="term" value="C:membrane"/>
    <property type="evidence" value="ECO:0007669"/>
    <property type="project" value="InterPro"/>
</dbReference>
<keyword evidence="15 17" id="KW-0472">Membrane</keyword>
<evidence type="ECO:0000256" key="4">
    <source>
        <dbReference type="ARBA" id="ARBA00022553"/>
    </source>
</evidence>
<evidence type="ECO:0000313" key="19">
    <source>
        <dbReference type="EMBL" id="CUG84846.1"/>
    </source>
</evidence>
<dbReference type="AlphaFoldDB" id="A0A0S4J5A1"/>
<accession>A0A0S4J5A1</accession>
<feature type="transmembrane region" description="Helical" evidence="17">
    <location>
        <begin position="829"/>
        <end position="850"/>
    </location>
</feature>
<evidence type="ECO:0000256" key="8">
    <source>
        <dbReference type="ARBA" id="ARBA00022796"/>
    </source>
</evidence>
<dbReference type="OrthoDB" id="276906at2759"/>
<dbReference type="Pfam" id="PF13246">
    <property type="entry name" value="Cation_ATPase"/>
    <property type="match status" value="1"/>
</dbReference>
<protein>
    <recommendedName>
        <fullName evidence="2">P-type Cu(+) transporter</fullName>
        <ecNumber evidence="2">7.2.2.8</ecNumber>
    </recommendedName>
</protein>
<dbReference type="PANTHER" id="PTHR42861">
    <property type="entry name" value="CALCIUM-TRANSPORTING ATPASE"/>
    <property type="match status" value="1"/>
</dbReference>
<feature type="transmembrane region" description="Helical" evidence="17">
    <location>
        <begin position="906"/>
        <end position="928"/>
    </location>
</feature>
<dbReference type="SUPFAM" id="SSF81660">
    <property type="entry name" value="Metal cation-transporting ATPase, ATP-binding domain N"/>
    <property type="match status" value="1"/>
</dbReference>
<dbReference type="Pfam" id="PF00689">
    <property type="entry name" value="Cation_ATPase_C"/>
    <property type="match status" value="1"/>
</dbReference>
<keyword evidence="4" id="KW-0597">Phosphoprotein</keyword>
<dbReference type="InterPro" id="IPR018303">
    <property type="entry name" value="ATPase_P-typ_P_site"/>
</dbReference>
<dbReference type="SFLD" id="SFLDG00002">
    <property type="entry name" value="C1.7:_P-type_atpase_like"/>
    <property type="match status" value="1"/>
</dbReference>
<dbReference type="EMBL" id="CYKH01001132">
    <property type="protein sequence ID" value="CUG84846.1"/>
    <property type="molecule type" value="Genomic_DNA"/>
</dbReference>
<keyword evidence="6" id="KW-0479">Metal-binding</keyword>
<keyword evidence="13" id="KW-0186">Copper</keyword>
<dbReference type="NCBIfam" id="TIGR01494">
    <property type="entry name" value="ATPase_P-type"/>
    <property type="match status" value="3"/>
</dbReference>
<dbReference type="Pfam" id="PF00690">
    <property type="entry name" value="Cation_ATPase_N"/>
    <property type="match status" value="1"/>
</dbReference>